<sequence>MSRKSPKSATSSGQYVPHPRYGSSPRPSGVRISETDLRLGFWRLHGDTLFPETALIADTSKQNFSICPRKYYVDALRSCRRCHRPFIFFAKEQRYWFETLRFFVDADCVHCPDCRRELRTVQRRLRRYSDLFAKNEPSPKELMFLVDDGTYLLAHGVLKNLNNLGSVKNRAMKDISEYPGIACLAEAIKAARHAQSEASSSAASR</sequence>
<organism evidence="3 4">
    <name type="scientific">Massilia violaceinigra</name>
    <dbReference type="NCBI Taxonomy" id="2045208"/>
    <lineage>
        <taxon>Bacteria</taxon>
        <taxon>Pseudomonadati</taxon>
        <taxon>Pseudomonadota</taxon>
        <taxon>Betaproteobacteria</taxon>
        <taxon>Burkholderiales</taxon>
        <taxon>Oxalobacteraceae</taxon>
        <taxon>Telluria group</taxon>
        <taxon>Massilia</taxon>
    </lineage>
</organism>
<protein>
    <submittedName>
        <fullName evidence="3">Zinc-ribbon domain containing protein</fullName>
    </submittedName>
</protein>
<reference evidence="3 4" key="1">
    <citation type="submission" date="2020-10" db="EMBL/GenBank/DDBJ databases">
        <title>Genome analysis of Massilia species.</title>
        <authorList>
            <person name="Jung D.-H."/>
        </authorList>
    </citation>
    <scope>NUCLEOTIDE SEQUENCE [LARGE SCALE GENOMIC DNA]</scope>
    <source>
        <strain evidence="4">sipir</strain>
    </source>
</reference>
<dbReference type="Proteomes" id="UP000831532">
    <property type="component" value="Chromosome"/>
</dbReference>
<evidence type="ECO:0000313" key="4">
    <source>
        <dbReference type="Proteomes" id="UP000831532"/>
    </source>
</evidence>
<accession>A0ABY4A3C9</accession>
<feature type="region of interest" description="Disordered" evidence="1">
    <location>
        <begin position="1"/>
        <end position="29"/>
    </location>
</feature>
<keyword evidence="4" id="KW-1185">Reference proteome</keyword>
<evidence type="ECO:0000259" key="2">
    <source>
        <dbReference type="Pfam" id="PF13451"/>
    </source>
</evidence>
<evidence type="ECO:0000256" key="1">
    <source>
        <dbReference type="SAM" id="MobiDB-lite"/>
    </source>
</evidence>
<dbReference type="EMBL" id="CP063361">
    <property type="protein sequence ID" value="UOD29221.1"/>
    <property type="molecule type" value="Genomic_DNA"/>
</dbReference>
<gene>
    <name evidence="3" type="ORF">INH39_28025</name>
</gene>
<feature type="domain" description="Probable zinc-binding" evidence="2">
    <location>
        <begin position="74"/>
        <end position="118"/>
    </location>
</feature>
<evidence type="ECO:0000313" key="3">
    <source>
        <dbReference type="EMBL" id="UOD29221.1"/>
    </source>
</evidence>
<dbReference type="Pfam" id="PF13451">
    <property type="entry name" value="zf_Tbcl"/>
    <property type="match status" value="1"/>
</dbReference>
<proteinExistence type="predicted"/>
<dbReference type="RefSeq" id="WP_243490451.1">
    <property type="nucleotide sequence ID" value="NZ_CP063361.1"/>
</dbReference>
<name>A0ABY4A3C9_9BURK</name>
<dbReference type="InterPro" id="IPR025306">
    <property type="entry name" value="Zn-bnd_dom_prob"/>
</dbReference>